<dbReference type="RefSeq" id="WP_213099039.1">
    <property type="nucleotide sequence ID" value="NZ_JAGYPN010000003.1"/>
</dbReference>
<name>A0A942Z6F6_9BACI</name>
<evidence type="ECO:0000259" key="1">
    <source>
        <dbReference type="PROSITE" id="PS51186"/>
    </source>
</evidence>
<sequence>MNHSIQIRQMKSEDIEVVCEVFTEHGINKPKEYVHTYWEENEKGDRITLLAFYNGQFAGSLHFLKKSSYPYFSENNIPEINDFNVIEPLKRLGIGNRLMDAAEQIAKEQYGIVGIGVGMHFYYGPAQRIYAKRGYIPDGKGVTYHHQEVMPGTMVYADDDLVLYMTKNLK</sequence>
<feature type="domain" description="N-acetyltransferase" evidence="1">
    <location>
        <begin position="5"/>
        <end position="170"/>
    </location>
</feature>
<accession>A0A942Z6F6</accession>
<dbReference type="AlphaFoldDB" id="A0A942Z6F6"/>
<dbReference type="InterPro" id="IPR000182">
    <property type="entry name" value="GNAT_dom"/>
</dbReference>
<dbReference type="GO" id="GO:0016747">
    <property type="term" value="F:acyltransferase activity, transferring groups other than amino-acyl groups"/>
    <property type="evidence" value="ECO:0007669"/>
    <property type="project" value="InterPro"/>
</dbReference>
<dbReference type="EMBL" id="JAGYPN010000003">
    <property type="protein sequence ID" value="MBS4223981.1"/>
    <property type="molecule type" value="Genomic_DNA"/>
</dbReference>
<dbReference type="SUPFAM" id="SSF55729">
    <property type="entry name" value="Acyl-CoA N-acyltransferases (Nat)"/>
    <property type="match status" value="1"/>
</dbReference>
<evidence type="ECO:0000313" key="3">
    <source>
        <dbReference type="Proteomes" id="UP000676456"/>
    </source>
</evidence>
<keyword evidence="3" id="KW-1185">Reference proteome</keyword>
<gene>
    <name evidence="2" type="ORF">KHA91_14660</name>
</gene>
<evidence type="ECO:0000313" key="2">
    <source>
        <dbReference type="EMBL" id="MBS4223981.1"/>
    </source>
</evidence>
<protein>
    <submittedName>
        <fullName evidence="2">GNAT family N-acetyltransferase</fullName>
    </submittedName>
</protein>
<dbReference type="Pfam" id="PF00583">
    <property type="entry name" value="Acetyltransf_1"/>
    <property type="match status" value="1"/>
</dbReference>
<dbReference type="InterPro" id="IPR016181">
    <property type="entry name" value="Acyl_CoA_acyltransferase"/>
</dbReference>
<dbReference type="Gene3D" id="3.40.630.30">
    <property type="match status" value="1"/>
</dbReference>
<dbReference type="Proteomes" id="UP000676456">
    <property type="component" value="Unassembled WGS sequence"/>
</dbReference>
<organism evidence="2 3">
    <name type="scientific">Lederbergia citrea</name>
    <dbReference type="NCBI Taxonomy" id="2833581"/>
    <lineage>
        <taxon>Bacteria</taxon>
        <taxon>Bacillati</taxon>
        <taxon>Bacillota</taxon>
        <taxon>Bacilli</taxon>
        <taxon>Bacillales</taxon>
        <taxon>Bacillaceae</taxon>
        <taxon>Lederbergia</taxon>
    </lineage>
</organism>
<proteinExistence type="predicted"/>
<reference evidence="2 3" key="1">
    <citation type="submission" date="2021-05" db="EMBL/GenBank/DDBJ databases">
        <title>Novel Bacillus species.</title>
        <authorList>
            <person name="Liu G."/>
        </authorList>
    </citation>
    <scope>NUCLEOTIDE SEQUENCE [LARGE SCALE GENOMIC DNA]</scope>
    <source>
        <strain evidence="2 3">FJAT-49682</strain>
    </source>
</reference>
<comment type="caution">
    <text evidence="2">The sequence shown here is derived from an EMBL/GenBank/DDBJ whole genome shotgun (WGS) entry which is preliminary data.</text>
</comment>
<dbReference type="CDD" id="cd04301">
    <property type="entry name" value="NAT_SF"/>
    <property type="match status" value="1"/>
</dbReference>
<dbReference type="PROSITE" id="PS51186">
    <property type="entry name" value="GNAT"/>
    <property type="match status" value="1"/>
</dbReference>